<evidence type="ECO:0000256" key="6">
    <source>
        <dbReference type="ARBA" id="ARBA00023034"/>
    </source>
</evidence>
<evidence type="ECO:0000256" key="9">
    <source>
        <dbReference type="ARBA" id="ARBA00037405"/>
    </source>
</evidence>
<dbReference type="Pfam" id="PF03552">
    <property type="entry name" value="Cellulose_synt"/>
    <property type="match status" value="2"/>
</dbReference>
<accession>A0A438J5D2</accession>
<evidence type="ECO:0000256" key="2">
    <source>
        <dbReference type="ARBA" id="ARBA00022676"/>
    </source>
</evidence>
<evidence type="ECO:0000256" key="7">
    <source>
        <dbReference type="ARBA" id="ARBA00023136"/>
    </source>
</evidence>
<dbReference type="Proteomes" id="UP000288805">
    <property type="component" value="Unassembled WGS sequence"/>
</dbReference>
<dbReference type="FunFam" id="3.90.550.10:FF:000135">
    <property type="entry name" value="Cellulose synthase-like protein G3"/>
    <property type="match status" value="1"/>
</dbReference>
<dbReference type="InterPro" id="IPR005150">
    <property type="entry name" value="Cellulose_synth"/>
</dbReference>
<feature type="binding site" evidence="12">
    <location>
        <position position="203"/>
    </location>
    <ligand>
        <name>UDP-alpha-D-glucose</name>
        <dbReference type="ChEBI" id="CHEBI:58885"/>
    </ligand>
</feature>
<evidence type="ECO:0000256" key="5">
    <source>
        <dbReference type="ARBA" id="ARBA00022989"/>
    </source>
</evidence>
<evidence type="ECO:0000256" key="1">
    <source>
        <dbReference type="ARBA" id="ARBA00004653"/>
    </source>
</evidence>
<comment type="caution">
    <text evidence="15">The sequence shown here is derived from an EMBL/GenBank/DDBJ whole genome shotgun (WGS) entry which is preliminary data.</text>
</comment>
<sequence>MIYHPSCAQLGIIISYSQTDSDVQNGSIQENRRKVEIPLASIWARMVIDSHRENEGSTETTTSHGHPPLHTVKVLRRTPLNRVFAAVYLAAILALFYHHALTLVSSTSISSFLICISFLIADIVLAFMWSTTQSFRMRPVRRREFPENLKLVLDNPGEFPRLDVFICTADPYKEPPLGVVNTALSVMAYEYPTEKISVYVSDDGGSQLTLFAFMEAAKFAAHWLPFCRKKKIEERCPEAYFRSNYACCSETENIKMKYEVMKQRIETTMEQGKVGYEWVTSEEEREALSKWTDKFTRQDHPTVIQVLLESGQDQDRSGRMMPNLIYVSRQKSRASPHQFKAGALNTLLRVSAIMTNAPIVLTLDCDMYSNNPVTLQHVLCYLSDPDMDSKLGYIQFPQRFHGLNKNDIYASEFKPLFVTNPAGMDGLAGSNYVGTGCFFRRRVFFGAHSSMVSPEIPELSPGHVVDKPIRSQEVLALAHHVAGCNYENESNWGSKVGFRYGSLVEDYYTGYRLQCEGWRSRFCQPDREAFLGDIPISLNDVLSQNKRWSIGLLEVAFSKYSPVTFGTMATGPLLALSYAHYAFWPIWSVPITIYGFLPQLALLINLPIFPKVSDPWFILYAFLFLGAYTQDFIDFVLAGGTVQRWWNEQRMWLIRGVTSYLFGLVEFSFKCLGFSTLGFNLTSKVVDDEQGKRYEQGTFEFGVASPMFVPLTMVAMVNLFSFLRGIIEISRGRRSMEEWFIEMFIAGFVVVNCWPIYEAMVMRKDKGRIHTKTTIISAVLVYALYIASSFTLKI</sequence>
<keyword evidence="5 14" id="KW-1133">Transmembrane helix</keyword>
<feature type="transmembrane region" description="Helical" evidence="14">
    <location>
        <begin position="701"/>
        <end position="727"/>
    </location>
</feature>
<feature type="transmembrane region" description="Helical" evidence="14">
    <location>
        <begin position="617"/>
        <end position="639"/>
    </location>
</feature>
<keyword evidence="7 14" id="KW-0472">Membrane</keyword>
<reference evidence="15 16" key="1">
    <citation type="journal article" date="2018" name="PLoS Genet.">
        <title>Population sequencing reveals clonal diversity and ancestral inbreeding in the grapevine cultivar Chardonnay.</title>
        <authorList>
            <person name="Roach M.J."/>
            <person name="Johnson D.L."/>
            <person name="Bohlmann J."/>
            <person name="van Vuuren H.J."/>
            <person name="Jones S.J."/>
            <person name="Pretorius I.S."/>
            <person name="Schmidt S.A."/>
            <person name="Borneman A.R."/>
        </authorList>
    </citation>
    <scope>NUCLEOTIDE SEQUENCE [LARGE SCALE GENOMIC DNA]</scope>
    <source>
        <strain evidence="16">cv. Chardonnay</strain>
        <tissue evidence="15">Leaf</tissue>
    </source>
</reference>
<organism evidence="15 16">
    <name type="scientific">Vitis vinifera</name>
    <name type="common">Grape</name>
    <dbReference type="NCBI Taxonomy" id="29760"/>
    <lineage>
        <taxon>Eukaryota</taxon>
        <taxon>Viridiplantae</taxon>
        <taxon>Streptophyta</taxon>
        <taxon>Embryophyta</taxon>
        <taxon>Tracheophyta</taxon>
        <taxon>Spermatophyta</taxon>
        <taxon>Magnoliopsida</taxon>
        <taxon>eudicotyledons</taxon>
        <taxon>Gunneridae</taxon>
        <taxon>Pentapetalae</taxon>
        <taxon>rosids</taxon>
        <taxon>Vitales</taxon>
        <taxon>Vitaceae</taxon>
        <taxon>Viteae</taxon>
        <taxon>Vitis</taxon>
    </lineage>
</organism>
<comment type="subcellular location">
    <subcellularLocation>
        <location evidence="1">Golgi apparatus membrane</location>
        <topology evidence="1">Multi-pass membrane protein</topology>
    </subcellularLocation>
</comment>
<dbReference type="PANTHER" id="PTHR13301">
    <property type="entry name" value="X-BOX TRANSCRIPTION FACTOR-RELATED"/>
    <property type="match status" value="1"/>
</dbReference>
<evidence type="ECO:0000256" key="11">
    <source>
        <dbReference type="PIRSR" id="PIRSR605150-1"/>
    </source>
</evidence>
<feature type="binding site" evidence="13">
    <location>
        <position position="364"/>
    </location>
    <ligand>
        <name>Mn(2+)</name>
        <dbReference type="ChEBI" id="CHEBI:29035"/>
    </ligand>
</feature>
<keyword evidence="8" id="KW-0961">Cell wall biogenesis/degradation</keyword>
<feature type="transmembrane region" description="Helical" evidence="14">
    <location>
        <begin position="660"/>
        <end position="681"/>
    </location>
</feature>
<protein>
    <submittedName>
        <fullName evidence="15">Cellulose synthase-like protein G3</fullName>
    </submittedName>
</protein>
<evidence type="ECO:0000256" key="13">
    <source>
        <dbReference type="PIRSR" id="PIRSR605150-3"/>
    </source>
</evidence>
<evidence type="ECO:0000256" key="8">
    <source>
        <dbReference type="ARBA" id="ARBA00023316"/>
    </source>
</evidence>
<dbReference type="GO" id="GO:0000139">
    <property type="term" value="C:Golgi membrane"/>
    <property type="evidence" value="ECO:0007669"/>
    <property type="project" value="UniProtKB-SubCell"/>
</dbReference>
<dbReference type="AlphaFoldDB" id="A0A438J5D2"/>
<comment type="function">
    <text evidence="9">Thought to be a Golgi-localized beta-glycan synthase that polymerize the backbones of noncellulosic polysaccharides (hemicelluloses) of plant cell wall.</text>
</comment>
<dbReference type="GO" id="GO:0071555">
    <property type="term" value="P:cell wall organization"/>
    <property type="evidence" value="ECO:0007669"/>
    <property type="project" value="UniProtKB-KW"/>
</dbReference>
<evidence type="ECO:0000256" key="10">
    <source>
        <dbReference type="ARBA" id="ARBA00061657"/>
    </source>
</evidence>
<feature type="active site" evidence="11">
    <location>
        <position position="203"/>
    </location>
</feature>
<feature type="binding site" evidence="12">
    <location>
        <position position="173"/>
    </location>
    <ligand>
        <name>UDP-alpha-D-glucose</name>
        <dbReference type="ChEBI" id="CHEBI:58885"/>
    </ligand>
</feature>
<gene>
    <name evidence="15" type="primary">CSLG3_28</name>
    <name evidence="15" type="ORF">CK203_015724</name>
</gene>
<comment type="similarity">
    <text evidence="10">Belongs to the glycosyltransferase 2 family. Plant cellulose synthase-like G subfamily.</text>
</comment>
<keyword evidence="6" id="KW-0333">Golgi apparatus</keyword>
<dbReference type="InterPro" id="IPR029044">
    <property type="entry name" value="Nucleotide-diphossugar_trans"/>
</dbReference>
<feature type="transmembrane region" description="Helical" evidence="14">
    <location>
        <begin position="769"/>
        <end position="792"/>
    </location>
</feature>
<feature type="transmembrane region" description="Helical" evidence="14">
    <location>
        <begin position="83"/>
        <end position="103"/>
    </location>
</feature>
<feature type="binding site" evidence="13">
    <location>
        <position position="340"/>
    </location>
    <ligand>
        <name>Mn(2+)</name>
        <dbReference type="ChEBI" id="CHEBI:29035"/>
    </ligand>
</feature>
<feature type="transmembrane region" description="Helical" evidence="14">
    <location>
        <begin position="739"/>
        <end position="757"/>
    </location>
</feature>
<keyword evidence="3" id="KW-0808">Transferase</keyword>
<evidence type="ECO:0000313" key="16">
    <source>
        <dbReference type="Proteomes" id="UP000288805"/>
    </source>
</evidence>
<proteinExistence type="inferred from homology"/>
<feature type="transmembrane region" description="Helical" evidence="14">
    <location>
        <begin position="109"/>
        <end position="129"/>
    </location>
</feature>
<dbReference type="SUPFAM" id="SSF53448">
    <property type="entry name" value="Nucleotide-diphospho-sugar transferases"/>
    <property type="match status" value="1"/>
</dbReference>
<feature type="transmembrane region" description="Helical" evidence="14">
    <location>
        <begin position="578"/>
        <end position="597"/>
    </location>
</feature>
<keyword evidence="4 14" id="KW-0812">Transmembrane</keyword>
<dbReference type="EMBL" id="QGNW01000062">
    <property type="protein sequence ID" value="RVX04106.1"/>
    <property type="molecule type" value="Genomic_DNA"/>
</dbReference>
<evidence type="ECO:0000256" key="14">
    <source>
        <dbReference type="SAM" id="Phobius"/>
    </source>
</evidence>
<dbReference type="Gene3D" id="3.90.550.10">
    <property type="entry name" value="Spore Coat Polysaccharide Biosynthesis Protein SpsA, Chain A"/>
    <property type="match status" value="1"/>
</dbReference>
<dbReference type="GO" id="GO:0016760">
    <property type="term" value="F:cellulose synthase (UDP-forming) activity"/>
    <property type="evidence" value="ECO:0007669"/>
    <property type="project" value="InterPro"/>
</dbReference>
<evidence type="ECO:0000256" key="3">
    <source>
        <dbReference type="ARBA" id="ARBA00022679"/>
    </source>
</evidence>
<evidence type="ECO:0000313" key="15">
    <source>
        <dbReference type="EMBL" id="RVX04106.1"/>
    </source>
</evidence>
<name>A0A438J5D2_VITVI</name>
<dbReference type="FunFam" id="3.90.550.10:FF:000138">
    <property type="entry name" value="Cellulose synthase isolog"/>
    <property type="match status" value="1"/>
</dbReference>
<feature type="active site" evidence="11">
    <location>
        <position position="506"/>
    </location>
</feature>
<keyword evidence="2" id="KW-0328">Glycosyltransferase</keyword>
<dbReference type="GO" id="GO:0030244">
    <property type="term" value="P:cellulose biosynthetic process"/>
    <property type="evidence" value="ECO:0007669"/>
    <property type="project" value="InterPro"/>
</dbReference>
<feature type="binding site" evidence="12">
    <location>
        <position position="174"/>
    </location>
    <ligand>
        <name>UDP-alpha-D-glucose</name>
        <dbReference type="ChEBI" id="CHEBI:58885"/>
    </ligand>
</feature>
<evidence type="ECO:0000256" key="12">
    <source>
        <dbReference type="PIRSR" id="PIRSR605150-2"/>
    </source>
</evidence>
<evidence type="ECO:0000256" key="4">
    <source>
        <dbReference type="ARBA" id="ARBA00022692"/>
    </source>
</evidence>